<reference evidence="6" key="1">
    <citation type="submission" date="2022-07" db="EMBL/GenBank/DDBJ databases">
        <title>Phylogenomic reconstructions and comparative analyses of Kickxellomycotina fungi.</title>
        <authorList>
            <person name="Reynolds N.K."/>
            <person name="Stajich J.E."/>
            <person name="Barry K."/>
            <person name="Grigoriev I.V."/>
            <person name="Crous P."/>
            <person name="Smith M.E."/>
        </authorList>
    </citation>
    <scope>NUCLEOTIDE SEQUENCE</scope>
    <source>
        <strain evidence="6">NRRL 1566</strain>
    </source>
</reference>
<organism evidence="6 7">
    <name type="scientific">Coemansia brasiliensis</name>
    <dbReference type="NCBI Taxonomy" id="2650707"/>
    <lineage>
        <taxon>Eukaryota</taxon>
        <taxon>Fungi</taxon>
        <taxon>Fungi incertae sedis</taxon>
        <taxon>Zoopagomycota</taxon>
        <taxon>Kickxellomycotina</taxon>
        <taxon>Kickxellomycetes</taxon>
        <taxon>Kickxellales</taxon>
        <taxon>Kickxellaceae</taxon>
        <taxon>Coemansia</taxon>
    </lineage>
</organism>
<dbReference type="PROSITE" id="PS50896">
    <property type="entry name" value="LISH"/>
    <property type="match status" value="1"/>
</dbReference>
<name>A0A9W8IBA7_9FUNG</name>
<feature type="region of interest" description="Disordered" evidence="5">
    <location>
        <begin position="339"/>
        <end position="359"/>
    </location>
</feature>
<dbReference type="GO" id="GO:0005634">
    <property type="term" value="C:nucleus"/>
    <property type="evidence" value="ECO:0007669"/>
    <property type="project" value="UniProtKB-SubCell"/>
</dbReference>
<evidence type="ECO:0000256" key="3">
    <source>
        <dbReference type="ARBA" id="ARBA00023163"/>
    </source>
</evidence>
<comment type="caution">
    <text evidence="6">The sequence shown here is derived from an EMBL/GenBank/DDBJ whole genome shotgun (WGS) entry which is preliminary data.</text>
</comment>
<gene>
    <name evidence="6" type="primary">FLO8</name>
    <name evidence="6" type="ORF">IWW36_001567</name>
</gene>
<evidence type="ECO:0000313" key="7">
    <source>
        <dbReference type="Proteomes" id="UP001139887"/>
    </source>
</evidence>
<feature type="region of interest" description="Disordered" evidence="5">
    <location>
        <begin position="614"/>
        <end position="675"/>
    </location>
</feature>
<keyword evidence="7" id="KW-1185">Reference proteome</keyword>
<dbReference type="PANTHER" id="PTHR45093">
    <property type="entry name" value="TRANSCRIPTION ACTIVATOR MSS11"/>
    <property type="match status" value="1"/>
</dbReference>
<keyword evidence="4" id="KW-0539">Nucleus</keyword>
<evidence type="ECO:0000256" key="4">
    <source>
        <dbReference type="ARBA" id="ARBA00023242"/>
    </source>
</evidence>
<feature type="compositionally biased region" description="Polar residues" evidence="5">
    <location>
        <begin position="349"/>
        <end position="359"/>
    </location>
</feature>
<protein>
    <submittedName>
        <fullName evidence="6">Transcriptional activator flo8</fullName>
    </submittedName>
</protein>
<dbReference type="Proteomes" id="UP001139887">
    <property type="component" value="Unassembled WGS sequence"/>
</dbReference>
<evidence type="ECO:0000256" key="5">
    <source>
        <dbReference type="SAM" id="MobiDB-lite"/>
    </source>
</evidence>
<dbReference type="InterPro" id="IPR006594">
    <property type="entry name" value="LisH"/>
</dbReference>
<sequence>MVHETLLNAYVFDYLKKQGCLQTALMFAEECKNLPLAETTSEDPVVEMPLGLISAGSSIHTGSTDVTPSPATVPAPGPTTGVPEHADKVSSAAQNATGAKKYSVPSIKLPLATPGGFLQEWWRIFWDVFASVSDRRTSIPVSDNIRAYSQYQMDKRNPKTINANGKRMHSDALGADGGGKSDEGQQAGKRGRMSDRSPQSEALVERLSHTDDMEALRLATSQQAANRAGTAIPPGAGVHISPAGTYSLSNDYPDFLSRSRKLMTEGGAAHPATPVLQASRPQNDNQSNAIRSETNATSNDQPKPSISAAAAAGIQQQQAMVAATAAAMARSAAAFTSPRMANAPVPRTVPTQRAGSQQTASPMVTNAAAAAAAASNIQAIQRMFSPQPGPGGQQVPHNMLASPMATNASVADIRSAPGIPTQHSAMAQSAGPQLPTTMRQQTMPVSISAGMGINPSDLGLQQGSNATMAAVTSGLAGRVPHPAMVAYVQQQQQLQQQQQHHQQQQQQAAAQMSGMAQGPPGQIPRNHAAIGPTSEAPGMRIQGMSSADGLANGNTGVGQPQMPGSGAFSVSLPHGGAMADPRQHYMLQMQLQSQQMQSQNLHGSHLAAGIPQTALQQHHPAAGSATPPVAQRRPDSVAADQQSQAPKKIAKAKPKRGPKRTNKTSATPGAADNVSAAASSTVAATTTAMTAAATTAAGACRVENAQSPPTGLSGLSGADPAIGFSDSTFAELMTKGSSGGSGSSELPTAISGIDTGLNLGLDFTDFLNGSNDPFSMMNLDGVGDSSLVDTQGLDAYSANDSTLSSLLAVSNSTSAMPSSLVSAAPNADSVFSPATASNPNM</sequence>
<evidence type="ECO:0000256" key="1">
    <source>
        <dbReference type="ARBA" id="ARBA00004123"/>
    </source>
</evidence>
<feature type="region of interest" description="Disordered" evidence="5">
    <location>
        <begin position="495"/>
        <end position="576"/>
    </location>
</feature>
<feature type="compositionally biased region" description="Basic residues" evidence="5">
    <location>
        <begin position="648"/>
        <end position="662"/>
    </location>
</feature>
<accession>A0A9W8IBA7</accession>
<comment type="subcellular location">
    <subcellularLocation>
        <location evidence="1">Nucleus</location>
    </subcellularLocation>
</comment>
<dbReference type="PANTHER" id="PTHR45093:SF2">
    <property type="entry name" value="LISH DOMAIN-CONTAINING PROTEIN"/>
    <property type="match status" value="1"/>
</dbReference>
<proteinExistence type="predicted"/>
<keyword evidence="2" id="KW-0805">Transcription regulation</keyword>
<keyword evidence="3" id="KW-0804">Transcription</keyword>
<evidence type="ECO:0000256" key="2">
    <source>
        <dbReference type="ARBA" id="ARBA00023015"/>
    </source>
</evidence>
<feature type="compositionally biased region" description="Low complexity" evidence="5">
    <location>
        <begin position="495"/>
        <end position="511"/>
    </location>
</feature>
<dbReference type="AlphaFoldDB" id="A0A9W8IBA7"/>
<feature type="region of interest" description="Disordered" evidence="5">
    <location>
        <begin position="156"/>
        <end position="203"/>
    </location>
</feature>
<evidence type="ECO:0000313" key="6">
    <source>
        <dbReference type="EMBL" id="KAJ2850843.1"/>
    </source>
</evidence>
<dbReference type="EMBL" id="JANBUW010000022">
    <property type="protein sequence ID" value="KAJ2850843.1"/>
    <property type="molecule type" value="Genomic_DNA"/>
</dbReference>
<dbReference type="OrthoDB" id="5600002at2759"/>
<feature type="region of interest" description="Disordered" evidence="5">
    <location>
        <begin position="61"/>
        <end position="85"/>
    </location>
</feature>